<accession>A0A1B7MFL7</accession>
<gene>
    <name evidence="1" type="ORF">K503DRAFT_806096</name>
</gene>
<evidence type="ECO:0000313" key="1">
    <source>
        <dbReference type="EMBL" id="OAX31402.1"/>
    </source>
</evidence>
<dbReference type="Proteomes" id="UP000092154">
    <property type="component" value="Unassembled WGS sequence"/>
</dbReference>
<dbReference type="EMBL" id="KV449419">
    <property type="protein sequence ID" value="OAX31402.1"/>
    <property type="molecule type" value="Genomic_DNA"/>
</dbReference>
<organism evidence="1 2">
    <name type="scientific">Rhizopogon vinicolor AM-OR11-026</name>
    <dbReference type="NCBI Taxonomy" id="1314800"/>
    <lineage>
        <taxon>Eukaryota</taxon>
        <taxon>Fungi</taxon>
        <taxon>Dikarya</taxon>
        <taxon>Basidiomycota</taxon>
        <taxon>Agaricomycotina</taxon>
        <taxon>Agaricomycetes</taxon>
        <taxon>Agaricomycetidae</taxon>
        <taxon>Boletales</taxon>
        <taxon>Suillineae</taxon>
        <taxon>Rhizopogonaceae</taxon>
        <taxon>Rhizopogon</taxon>
    </lineage>
</organism>
<dbReference type="AlphaFoldDB" id="A0A1B7MFL7"/>
<proteinExistence type="predicted"/>
<protein>
    <submittedName>
        <fullName evidence="1">Uncharacterized protein</fullName>
    </submittedName>
</protein>
<keyword evidence="2" id="KW-1185">Reference proteome</keyword>
<evidence type="ECO:0000313" key="2">
    <source>
        <dbReference type="Proteomes" id="UP000092154"/>
    </source>
</evidence>
<name>A0A1B7MFL7_9AGAM</name>
<sequence length="253" mass="27067">MAHAPADEKPKGKTQTQLNSTPQEYVMCEPMGSTCNRCIKQNFPCMLWEASSRCIAVSCSRCGASKKKCMFDGVPLSDFNKLAYKLAKDYLAKAESTTAATEPPAPVIESDEDTAMDVEVSGPAAQPHLTSAADFPADHFVFDPEEDEPQLQVQSTVAPIDCPTTRAHAHSVALTPTPPPTVDAATVVTTPNVTPTPLVATTPDVVAHADTPLVAIVPTTPMWDTSCHRACIHAKCDAERTAFPRCHPRAILG</sequence>
<reference evidence="1 2" key="1">
    <citation type="submission" date="2016-06" db="EMBL/GenBank/DDBJ databases">
        <title>Comparative genomics of the ectomycorrhizal sister species Rhizopogon vinicolor and Rhizopogon vesiculosus (Basidiomycota: Boletales) reveals a divergence of the mating type B locus.</title>
        <authorList>
            <consortium name="DOE Joint Genome Institute"/>
            <person name="Mujic A.B."/>
            <person name="Kuo A."/>
            <person name="Tritt A."/>
            <person name="Lipzen A."/>
            <person name="Chen C."/>
            <person name="Johnson J."/>
            <person name="Sharma A."/>
            <person name="Barry K."/>
            <person name="Grigoriev I.V."/>
            <person name="Spatafora J.W."/>
        </authorList>
    </citation>
    <scope>NUCLEOTIDE SEQUENCE [LARGE SCALE GENOMIC DNA]</scope>
    <source>
        <strain evidence="1 2">AM-OR11-026</strain>
    </source>
</reference>
<dbReference type="InParanoid" id="A0A1B7MFL7"/>
<dbReference type="OrthoDB" id="10583756at2759"/>